<accession>A0A022WCB9</accession>
<evidence type="ECO:0000256" key="1">
    <source>
        <dbReference type="SAM" id="MobiDB-lite"/>
    </source>
</evidence>
<feature type="compositionally biased region" description="Polar residues" evidence="1">
    <location>
        <begin position="266"/>
        <end position="277"/>
    </location>
</feature>
<protein>
    <submittedName>
        <fullName evidence="2">Uncharacterized protein</fullName>
    </submittedName>
</protein>
<organism evidence="2">
    <name type="scientific">Trichophyton rubrum CBS 288.86</name>
    <dbReference type="NCBI Taxonomy" id="1215330"/>
    <lineage>
        <taxon>Eukaryota</taxon>
        <taxon>Fungi</taxon>
        <taxon>Dikarya</taxon>
        <taxon>Ascomycota</taxon>
        <taxon>Pezizomycotina</taxon>
        <taxon>Eurotiomycetes</taxon>
        <taxon>Eurotiomycetidae</taxon>
        <taxon>Onygenales</taxon>
        <taxon>Arthrodermataceae</taxon>
        <taxon>Trichophyton</taxon>
    </lineage>
</organism>
<reference evidence="2" key="1">
    <citation type="submission" date="2014-02" db="EMBL/GenBank/DDBJ databases">
        <title>The Genome Sequence of Trichophyton rubrum (morphotype fischeri) CBS 288.86.</title>
        <authorList>
            <consortium name="The Broad Institute Genomics Platform"/>
            <person name="Cuomo C.A."/>
            <person name="White T.C."/>
            <person name="Graser Y."/>
            <person name="Martinez-Rossi N."/>
            <person name="Heitman J."/>
            <person name="Young S.K."/>
            <person name="Zeng Q."/>
            <person name="Gargeya S."/>
            <person name="Abouelleil A."/>
            <person name="Alvarado L."/>
            <person name="Chapman S.B."/>
            <person name="Gainer-Dewar J."/>
            <person name="Goldberg J."/>
            <person name="Griggs A."/>
            <person name="Gujja S."/>
            <person name="Hansen M."/>
            <person name="Howarth C."/>
            <person name="Imamovic A."/>
            <person name="Larimer J."/>
            <person name="Martinez D."/>
            <person name="Murphy C."/>
            <person name="Pearson M.D."/>
            <person name="Persinoti G."/>
            <person name="Poon T."/>
            <person name="Priest M."/>
            <person name="Roberts A.D."/>
            <person name="Saif S."/>
            <person name="Shea T.D."/>
            <person name="Sykes S.N."/>
            <person name="Wortman J."/>
            <person name="Nusbaum C."/>
            <person name="Birren B."/>
        </authorList>
    </citation>
    <scope>NUCLEOTIDE SEQUENCE [LARGE SCALE GENOMIC DNA]</scope>
    <source>
        <strain evidence="2">CBS 288.86</strain>
    </source>
</reference>
<name>A0A022WCB9_TRIRU</name>
<sequence>MKAHQGTPGRVDIKPVRNSCDTYIPLNYNKASENDIDALLAEGRAAVISNLAGTPRGDGTAPVSPYESSDGSLQIRGAASVQQSYRKGIEDNSDNNPASAATIRNIEHNKPAIPLPEKPPAPQPPCTPPQGSLQQHSSGEIKFSPIYNQSMPLISPSVSSVHGGKETPPSITLPDDLQCHCIPQPEFQNLDHQTQQDIHVWLLFTGYYDEEYRIETISRRREIVAVHEKLTELMNEEWRKRRVFTNIPSSKLSHSLFSYMIPAGARSSTPSDSSAMRSRTVEPPVDSPAERAPTLSDTCLKAKAENTPCLQPTNNPVQPSPLKRSSMSAPENSDCQRKVARSNEQASTASEFKKQAVYNFKAQQGHLTTNKFGIVTLSHNEDAVRGVIATGERVLDEWGDKEHSLVIDHTAYIAYFKSADGFSALQYGASCIRIEVGQELLQND</sequence>
<dbReference type="HOGENOM" id="CLU_772058_0_0_1"/>
<dbReference type="AlphaFoldDB" id="A0A022WCB9"/>
<dbReference type="EMBL" id="KK207732">
    <property type="protein sequence ID" value="EZF55969.1"/>
    <property type="molecule type" value="Genomic_DNA"/>
</dbReference>
<feature type="region of interest" description="Disordered" evidence="1">
    <location>
        <begin position="265"/>
        <end position="292"/>
    </location>
</feature>
<feature type="compositionally biased region" description="Pro residues" evidence="1">
    <location>
        <begin position="113"/>
        <end position="128"/>
    </location>
</feature>
<feature type="region of interest" description="Disordered" evidence="1">
    <location>
        <begin position="304"/>
        <end position="348"/>
    </location>
</feature>
<dbReference type="OrthoDB" id="306690at2759"/>
<proteinExistence type="predicted"/>
<dbReference type="Proteomes" id="UP000023758">
    <property type="component" value="Unassembled WGS sequence"/>
</dbReference>
<feature type="region of interest" description="Disordered" evidence="1">
    <location>
        <begin position="51"/>
        <end position="73"/>
    </location>
</feature>
<gene>
    <name evidence="2" type="ORF">H103_01594</name>
</gene>
<feature type="compositionally biased region" description="Polar residues" evidence="1">
    <location>
        <begin position="308"/>
        <end position="333"/>
    </location>
</feature>
<feature type="region of interest" description="Disordered" evidence="1">
    <location>
        <begin position="110"/>
        <end position="137"/>
    </location>
</feature>
<evidence type="ECO:0000313" key="2">
    <source>
        <dbReference type="EMBL" id="EZF55969.1"/>
    </source>
</evidence>